<keyword evidence="3" id="KW-1185">Reference proteome</keyword>
<feature type="region of interest" description="Disordered" evidence="1">
    <location>
        <begin position="707"/>
        <end position="733"/>
    </location>
</feature>
<sequence>MMSSLKASVKAKCQIMNNALPAGTLKIQKPFYVVEDTTGEHMIFCIDQSARLCLIMKGRTGKNELVPLHAHLGLGDGRAVTALAVSQNIDLNINLVCSVRNAHGSDDLFILAPTRPALEAWTDGDTLKGDLCHGEQASITIREIMLGTSNDLLEIFPMVYLTFSHAGSNTEDIWAIDVDAPNKTWRNKKILQMPCNPRYIVSKCVANLKRYRGLLVLYREVKESEQPLQMRFVGYDAAKPNPTLQSITQRVPPDAAHVASFENKKGLTDFLISGKGLHWLKSMDCFKGRNNGGHPVVLDNDAAHSDLEQFFTAQSQDVVSAWSMSKSRVVSYQEYSIPEDEAPMKALTPVIPLLDQEDSKAFSALQHPKLGQKLFVIDNSGSHMKMLEQDTHTATWGRPIDVMIPESDQMIEFQSHTLLLKVTEPGKGPLSNHPILLSSSIDAELIVNGRTIRVSPKGEIVDTDTAGQITVIIISTGLSTPILTLGNPRGQSTFEKPVEVDPMTKLWDEMDKVNSPEDLRKMKMKDGKPFLKPGISDEEVNNALQGLQKLKETRRNLKDKTQKPQSIASRIWGAFKWVASQIASATKWFFEQIDGVWQFVVEVAGKVWKFVLENFPQVAAAIECLLETIAEGAGWLMAKFGKLLGWDDIIDTKNMLVNATTAGMLWGVGIIGELEQGVDKWFEQSKQSVRALKTMAFPAELQGKSIANGQDSLDDKDIPDWVDDDEDGPQSPAANFGMYHFTNSNGHFEGDGEGGPADRILGRLGSLFDEIGKLVEHLMSNIGDAISDTDASFETIIGKIGLDLLEDIIGVFQKLANTIIGSMGDFLLMITDSINTEIQIPVLSPLYRKLTGNELTVLDLACLLLAIPATIVYKIIYDGAAPASRPGGAEWKKKDMFKAELDSRMGRIRAVMAQANTDPETVQTQAHMDNMSIQELSSLSTDQEQSTISALAASGSSVTDAVVDRRAKLETDWPKCYMAILITQDIFRAGKIFYKPYHYARVTWAELNGTAEFFRKPRKGGASKVQSVFKFVKFALWIHDMGSVIVDAPGVVKDAQTDFWTFWDSDYAGERIAITGIEGIKQMVELAFLTKKPVKSPDLRVEYYIPLVSSAAQIPFLLMTQIHCWTKEGKDGYPIWIAVEEWMIIVSTMLNAIMGLQRGKDPNVSTAAALSTGLTMTYDSVRVMVELIKFNGRARSTSCVVDA</sequence>
<organism evidence="2 3">
    <name type="scientific">Peltaster fructicola</name>
    <dbReference type="NCBI Taxonomy" id="286661"/>
    <lineage>
        <taxon>Eukaryota</taxon>
        <taxon>Fungi</taxon>
        <taxon>Dikarya</taxon>
        <taxon>Ascomycota</taxon>
        <taxon>Pezizomycotina</taxon>
        <taxon>Dothideomycetes</taxon>
        <taxon>Dothideomycetes incertae sedis</taxon>
        <taxon>Peltaster</taxon>
    </lineage>
</organism>
<dbReference type="AlphaFoldDB" id="A0A6H0Y4W2"/>
<dbReference type="EMBL" id="CP051143">
    <property type="protein sequence ID" value="QIX02072.1"/>
    <property type="molecule type" value="Genomic_DNA"/>
</dbReference>
<evidence type="ECO:0000313" key="2">
    <source>
        <dbReference type="EMBL" id="QIX02072.1"/>
    </source>
</evidence>
<reference evidence="2 3" key="1">
    <citation type="journal article" date="2016" name="Sci. Rep.">
        <title>Peltaster fructicola genome reveals evolution from an invasive phytopathogen to an ectophytic parasite.</title>
        <authorList>
            <person name="Xu C."/>
            <person name="Chen H."/>
            <person name="Gleason M.L."/>
            <person name="Xu J.R."/>
            <person name="Liu H."/>
            <person name="Zhang R."/>
            <person name="Sun G."/>
        </authorList>
    </citation>
    <scope>NUCLEOTIDE SEQUENCE [LARGE SCALE GENOMIC DNA]</scope>
    <source>
        <strain evidence="2 3">LNHT1506</strain>
    </source>
</reference>
<protein>
    <submittedName>
        <fullName evidence="2">Uncharacterized protein</fullName>
    </submittedName>
</protein>
<dbReference type="Proteomes" id="UP000503462">
    <property type="component" value="Chromosome 5"/>
</dbReference>
<accession>A0A6H0Y4W2</accession>
<evidence type="ECO:0000256" key="1">
    <source>
        <dbReference type="SAM" id="MobiDB-lite"/>
    </source>
</evidence>
<dbReference type="OrthoDB" id="3798392at2759"/>
<name>A0A6H0Y4W2_9PEZI</name>
<proteinExistence type="predicted"/>
<gene>
    <name evidence="2" type="ORF">AMS68_007589</name>
</gene>
<evidence type="ECO:0000313" key="3">
    <source>
        <dbReference type="Proteomes" id="UP000503462"/>
    </source>
</evidence>